<dbReference type="Pfam" id="PF04998">
    <property type="entry name" value="RNA_pol_Rpb1_5"/>
    <property type="match status" value="1"/>
</dbReference>
<keyword evidence="11" id="KW-1185">Reference proteome</keyword>
<evidence type="ECO:0000256" key="5">
    <source>
        <dbReference type="ARBA" id="ARBA00023125"/>
    </source>
</evidence>
<protein>
    <recommendedName>
        <fullName evidence="8">DNA-directed RNA polymerase subunit Rpo1C</fullName>
        <ecNumber evidence="8">2.7.7.6</ecNumber>
    </recommendedName>
    <alternativeName>
        <fullName evidence="8">DNA-directed RNA polymerase subunit A''</fullName>
    </alternativeName>
</protein>
<evidence type="ECO:0000256" key="2">
    <source>
        <dbReference type="ARBA" id="ARBA00022490"/>
    </source>
</evidence>
<accession>A0ABD4TJK5</accession>
<dbReference type="EMBL" id="VOTZ01000020">
    <property type="protein sequence ID" value="MCQ1539112.1"/>
    <property type="molecule type" value="Genomic_DNA"/>
</dbReference>
<dbReference type="EC" id="2.7.7.6" evidence="8"/>
<dbReference type="NCBIfam" id="TIGR02389">
    <property type="entry name" value="RNA_pol_rpoA2"/>
    <property type="match status" value="1"/>
</dbReference>
<evidence type="ECO:0000256" key="8">
    <source>
        <dbReference type="HAMAP-Rule" id="MF_00411"/>
    </source>
</evidence>
<dbReference type="InterPro" id="IPR012757">
    <property type="entry name" value="RPO1C"/>
</dbReference>
<comment type="catalytic activity">
    <reaction evidence="7 8">
        <text>RNA(n) + a ribonucleoside 5'-triphosphate = RNA(n+1) + diphosphate</text>
        <dbReference type="Rhea" id="RHEA:21248"/>
        <dbReference type="Rhea" id="RHEA-COMP:14527"/>
        <dbReference type="Rhea" id="RHEA-COMP:17342"/>
        <dbReference type="ChEBI" id="CHEBI:33019"/>
        <dbReference type="ChEBI" id="CHEBI:61557"/>
        <dbReference type="ChEBI" id="CHEBI:140395"/>
        <dbReference type="EC" id="2.7.7.6"/>
    </reaction>
</comment>
<dbReference type="HAMAP" id="MF_00411">
    <property type="entry name" value="RNApol_arch_Rpo1C"/>
    <property type="match status" value="1"/>
</dbReference>
<keyword evidence="5 8" id="KW-0238">DNA-binding</keyword>
<keyword evidence="1 8" id="KW-0240">DNA-directed RNA polymerase</keyword>
<dbReference type="Gene3D" id="1.10.150.390">
    <property type="match status" value="1"/>
</dbReference>
<evidence type="ECO:0000256" key="3">
    <source>
        <dbReference type="ARBA" id="ARBA00022679"/>
    </source>
</evidence>
<dbReference type="InterPro" id="IPR045867">
    <property type="entry name" value="DNA-dir_RpoC_beta_prime"/>
</dbReference>
<reference evidence="10 11" key="1">
    <citation type="submission" date="2019-08" db="EMBL/GenBank/DDBJ databases">
        <authorList>
            <person name="Chen S.-C."/>
            <person name="Lai M.-C."/>
            <person name="You Y.-T."/>
        </authorList>
    </citation>
    <scope>NUCLEOTIDE SEQUENCE [LARGE SCALE GENOMIC DNA]</scope>
    <source>
        <strain evidence="10 11">P2F9704a</strain>
    </source>
</reference>
<keyword evidence="6 8" id="KW-0804">Transcription</keyword>
<comment type="function">
    <text evidence="8">DNA-dependent RNA polymerase (RNAP) catalyzes the transcription of DNA into RNA using the four ribonucleoside triphosphates as substrates. Forms part of the jaw domain.</text>
</comment>
<feature type="domain" description="RNA polymerase Rpb1" evidence="9">
    <location>
        <begin position="59"/>
        <end position="375"/>
    </location>
</feature>
<dbReference type="SUPFAM" id="SSF64484">
    <property type="entry name" value="beta and beta-prime subunits of DNA dependent RNA-polymerase"/>
    <property type="match status" value="1"/>
</dbReference>
<dbReference type="PANTHER" id="PTHR19376:SF32">
    <property type="entry name" value="DNA-DIRECTED RNA POLYMERASE III SUBUNIT RPC1"/>
    <property type="match status" value="1"/>
</dbReference>
<dbReference type="InterPro" id="IPR007081">
    <property type="entry name" value="RNA_pol_Rpb1_5"/>
</dbReference>
<dbReference type="GO" id="GO:0003677">
    <property type="term" value="F:DNA binding"/>
    <property type="evidence" value="ECO:0007669"/>
    <property type="project" value="UniProtKB-UniRule"/>
</dbReference>
<evidence type="ECO:0000256" key="1">
    <source>
        <dbReference type="ARBA" id="ARBA00022478"/>
    </source>
</evidence>
<evidence type="ECO:0000259" key="9">
    <source>
        <dbReference type="Pfam" id="PF04998"/>
    </source>
</evidence>
<evidence type="ECO:0000313" key="11">
    <source>
        <dbReference type="Proteomes" id="UP001524383"/>
    </source>
</evidence>
<comment type="caution">
    <text evidence="10">The sequence shown here is derived from an EMBL/GenBank/DDBJ whole genome shotgun (WGS) entry which is preliminary data.</text>
</comment>
<gene>
    <name evidence="8 10" type="primary">rpoA2</name>
    <name evidence="8" type="synonym">rpo1C</name>
    <name evidence="10" type="ORF">FTO68_08980</name>
</gene>
<dbReference type="GO" id="GO:0003899">
    <property type="term" value="F:DNA-directed RNA polymerase activity"/>
    <property type="evidence" value="ECO:0007669"/>
    <property type="project" value="UniProtKB-UniRule"/>
</dbReference>
<evidence type="ECO:0000256" key="7">
    <source>
        <dbReference type="ARBA" id="ARBA00048552"/>
    </source>
</evidence>
<evidence type="ECO:0000313" key="10">
    <source>
        <dbReference type="EMBL" id="MCQ1539112.1"/>
    </source>
</evidence>
<name>A0ABD4TJK5_9EURY</name>
<dbReference type="Proteomes" id="UP001524383">
    <property type="component" value="Unassembled WGS sequence"/>
</dbReference>
<organism evidence="10 11">
    <name type="scientific">Methanocalculus taiwanensis</name>
    <dbReference type="NCBI Taxonomy" id="106207"/>
    <lineage>
        <taxon>Archaea</taxon>
        <taxon>Methanobacteriati</taxon>
        <taxon>Methanobacteriota</taxon>
        <taxon>Stenosarchaea group</taxon>
        <taxon>Methanomicrobia</taxon>
        <taxon>Methanomicrobiales</taxon>
        <taxon>Methanocalculaceae</taxon>
        <taxon>Methanocalculus</taxon>
    </lineage>
</organism>
<evidence type="ECO:0000256" key="6">
    <source>
        <dbReference type="ARBA" id="ARBA00023163"/>
    </source>
</evidence>
<evidence type="ECO:0000256" key="4">
    <source>
        <dbReference type="ARBA" id="ARBA00022695"/>
    </source>
</evidence>
<comment type="subcellular location">
    <subcellularLocation>
        <location evidence="8">Cytoplasm</location>
    </subcellularLocation>
</comment>
<sequence>MNEQYIETIDSYTLPETIHKLISDWLAQHEVDEEIFDRILRRLVRIHEADLPVKTHDQLITLILKKEEKGSPVTDDQFDEILKRVVNEYQSTRIEPCEAVGIIAAQSIGEPGTQMTMRTFHYAGVAEINVTLGLPRLIEIMDARREPSTPAMTIYLEDGFRDNRDRAREVSWDIEASPLHEFGDITTDMENMRVIVTLNKAVCDKRRIKVSEILERAPTKIRDRRHYRDFESEVDEQAGILRFLPKDQGSYQNLFQLVEHVRNVIVQGIDDIQRVVVRKESGEYILYTEGSNLKDVFEVEGVDTTRTRTNNISEISQVLGIEAARDAIIHEANSTLREQGIGVDVRHIMLVADMMCMDGEVKQIGRHGIAGEKESVLSRAAFEVTVNHLLDASIAHEHDELCGVTENVIVGQPIRLGTGDVRLVVKPMQPITKTGEN</sequence>
<dbReference type="GO" id="GO:0000428">
    <property type="term" value="C:DNA-directed RNA polymerase complex"/>
    <property type="evidence" value="ECO:0007669"/>
    <property type="project" value="UniProtKB-KW"/>
</dbReference>
<dbReference type="RefSeq" id="WP_255333076.1">
    <property type="nucleotide sequence ID" value="NZ_VOTZ01000020.1"/>
</dbReference>
<dbReference type="GO" id="GO:0005737">
    <property type="term" value="C:cytoplasm"/>
    <property type="evidence" value="ECO:0007669"/>
    <property type="project" value="UniProtKB-SubCell"/>
</dbReference>
<keyword evidence="4 8" id="KW-0548">Nucleotidyltransferase</keyword>
<proteinExistence type="inferred from homology"/>
<comment type="similarity">
    <text evidence="8">Belongs to the RNA polymerase beta' chain family.</text>
</comment>
<dbReference type="AlphaFoldDB" id="A0ABD4TJK5"/>
<keyword evidence="3 8" id="KW-0808">Transferase</keyword>
<comment type="subunit">
    <text evidence="8">Part of the RNA polymerase complex.</text>
</comment>
<dbReference type="CDD" id="cd06528">
    <property type="entry name" value="RNAP_A"/>
    <property type="match status" value="1"/>
</dbReference>
<dbReference type="GO" id="GO:0006351">
    <property type="term" value="P:DNA-templated transcription"/>
    <property type="evidence" value="ECO:0007669"/>
    <property type="project" value="UniProtKB-UniRule"/>
</dbReference>
<keyword evidence="2 8" id="KW-0963">Cytoplasm</keyword>
<dbReference type="PANTHER" id="PTHR19376">
    <property type="entry name" value="DNA-DIRECTED RNA POLYMERASE"/>
    <property type="match status" value="1"/>
</dbReference>